<dbReference type="Proteomes" id="UP000199820">
    <property type="component" value="Unassembled WGS sequence"/>
</dbReference>
<dbReference type="SUPFAM" id="SSF51735">
    <property type="entry name" value="NAD(P)-binding Rossmann-fold domains"/>
    <property type="match status" value="1"/>
</dbReference>
<dbReference type="InterPro" id="IPR036291">
    <property type="entry name" value="NAD(P)-bd_dom_sf"/>
</dbReference>
<dbReference type="AlphaFoldDB" id="A0A1I0CE63"/>
<sequence>MFYYRIKGFICCAWESDLPYAAADDKERAEVSKFLFRRDPAKSRAVFLVNHPALLYQTAESAEWLSLGRLTKAADRGISPESPAEQGIPDPEVMAAIEAGRLGAVNIAHPRFPEIMDEHLPLGEMTKKTVHILAIGDVGSNVLTGLHLLGGDCIRRIGICDISDKVTARWEFEENQIAYPWDYDALPEVYVVDREHLFDCDVFVFVASAGIPPVGSGIKDVRMYQFEKNSRIIAEYAKIARNANFRGLFCEVADPVDPLCKAAYLASNTDENGNFDGKGLVPEQIQGYGLGVMNARAAYYAKKDERFRSFLSEGRTFGPHGQELVVANSIEHYDDGLSKELTKLTVTANLRMREIGFKPFVAPAYSSGALSILLTIRGEWHCSSVFLGGIYMGVKNRYTINGQETEILKMPEELFERIRDAEKALHAIN</sequence>
<evidence type="ECO:0000313" key="1">
    <source>
        <dbReference type="EMBL" id="SET17728.1"/>
    </source>
</evidence>
<evidence type="ECO:0000313" key="2">
    <source>
        <dbReference type="Proteomes" id="UP000199820"/>
    </source>
</evidence>
<name>A0A1I0CE63_9FIRM</name>
<dbReference type="STRING" id="1526.SAMN02910262_00511"/>
<proteinExistence type="predicted"/>
<reference evidence="1 2" key="1">
    <citation type="submission" date="2016-10" db="EMBL/GenBank/DDBJ databases">
        <authorList>
            <person name="de Groot N.N."/>
        </authorList>
    </citation>
    <scope>NUCLEOTIDE SEQUENCE [LARGE SCALE GENOMIC DNA]</scope>
    <source>
        <strain evidence="1 2">KH1P1</strain>
    </source>
</reference>
<keyword evidence="2" id="KW-1185">Reference proteome</keyword>
<protein>
    <submittedName>
        <fullName evidence="1">Malate/lactate dehydrogenase</fullName>
    </submittedName>
</protein>
<dbReference type="EMBL" id="FOIL01000007">
    <property type="protein sequence ID" value="SET17728.1"/>
    <property type="molecule type" value="Genomic_DNA"/>
</dbReference>
<dbReference type="Gene3D" id="3.40.50.720">
    <property type="entry name" value="NAD(P)-binding Rossmann-like Domain"/>
    <property type="match status" value="1"/>
</dbReference>
<dbReference type="eggNOG" id="COG0039">
    <property type="taxonomic scope" value="Bacteria"/>
</dbReference>
<organism evidence="1 2">
    <name type="scientific">[Clostridium] aminophilum</name>
    <dbReference type="NCBI Taxonomy" id="1526"/>
    <lineage>
        <taxon>Bacteria</taxon>
        <taxon>Bacillati</taxon>
        <taxon>Bacillota</taxon>
        <taxon>Clostridia</taxon>
        <taxon>Lachnospirales</taxon>
        <taxon>Lachnospiraceae</taxon>
    </lineage>
</organism>
<dbReference type="OrthoDB" id="1704578at2"/>
<accession>A0A1I0CE63</accession>
<dbReference type="RefSeq" id="WP_074648839.1">
    <property type="nucleotide sequence ID" value="NZ_FOIL01000007.1"/>
</dbReference>
<gene>
    <name evidence="1" type="ORF">SAMN04487771_100711</name>
</gene>